<sequence>MHRALPLAGYKIVTTHYTQAAAPITRLCTACGGQPGQRCERIDSPTPSDRSPAAAHSRATAARRHATAVRRHAHWTPDAAPPRLHLSATPIFPAYAPAKREGCRKSGEKVTNLKRGRVDPVDKRFYLGRPRSKSRSTRDIQKFVTFSPDLRLQPSTHDPWAIGEPAPSLARTP</sequence>
<organism evidence="2 3">
    <name type="scientific">Collinsella stercoris DSM 13279</name>
    <dbReference type="NCBI Taxonomy" id="445975"/>
    <lineage>
        <taxon>Bacteria</taxon>
        <taxon>Bacillati</taxon>
        <taxon>Actinomycetota</taxon>
        <taxon>Coriobacteriia</taxon>
        <taxon>Coriobacteriales</taxon>
        <taxon>Coriobacteriaceae</taxon>
        <taxon>Collinsella</taxon>
    </lineage>
</organism>
<dbReference type="AlphaFoldDB" id="B6G9Z2"/>
<dbReference type="Proteomes" id="UP000003560">
    <property type="component" value="Unassembled WGS sequence"/>
</dbReference>
<comment type="caution">
    <text evidence="2">The sequence shown here is derived from an EMBL/GenBank/DDBJ whole genome shotgun (WGS) entry which is preliminary data.</text>
</comment>
<evidence type="ECO:0000313" key="2">
    <source>
        <dbReference type="EMBL" id="EEA90848.1"/>
    </source>
</evidence>
<dbReference type="HOGENOM" id="CLU_1544999_0_0_11"/>
<reference evidence="2 3" key="1">
    <citation type="submission" date="2008-10" db="EMBL/GenBank/DDBJ databases">
        <title>Draft genome sequence of Collinsella stercoris (DSM 13279).</title>
        <authorList>
            <person name="Sudarsanam P."/>
            <person name="Ley R."/>
            <person name="Guruge J."/>
            <person name="Turnbaugh P.J."/>
            <person name="Mahowald M."/>
            <person name="Liep D."/>
            <person name="Gordon J."/>
        </authorList>
    </citation>
    <scope>NUCLEOTIDE SEQUENCE [LARGE SCALE GENOMIC DNA]</scope>
    <source>
        <strain evidence="2 3">DSM 13279</strain>
    </source>
</reference>
<gene>
    <name evidence="2" type="ORF">COLSTE_00884</name>
</gene>
<keyword evidence="3" id="KW-1185">Reference proteome</keyword>
<evidence type="ECO:0000313" key="3">
    <source>
        <dbReference type="Proteomes" id="UP000003560"/>
    </source>
</evidence>
<dbReference type="EMBL" id="ABXJ01000055">
    <property type="protein sequence ID" value="EEA90848.1"/>
    <property type="molecule type" value="Genomic_DNA"/>
</dbReference>
<evidence type="ECO:0000256" key="1">
    <source>
        <dbReference type="SAM" id="MobiDB-lite"/>
    </source>
</evidence>
<dbReference type="STRING" id="445975.COLSTE_00884"/>
<reference evidence="2 3" key="2">
    <citation type="submission" date="2008-10" db="EMBL/GenBank/DDBJ databases">
        <authorList>
            <person name="Fulton L."/>
            <person name="Clifton S."/>
            <person name="Fulton B."/>
            <person name="Xu J."/>
            <person name="Minx P."/>
            <person name="Pepin K.H."/>
            <person name="Johnson M."/>
            <person name="Thiruvilangam P."/>
            <person name="Bhonagiri V."/>
            <person name="Nash W.E."/>
            <person name="Mardis E.R."/>
            <person name="Wilson R.K."/>
        </authorList>
    </citation>
    <scope>NUCLEOTIDE SEQUENCE [LARGE SCALE GENOMIC DNA]</scope>
    <source>
        <strain evidence="2 3">DSM 13279</strain>
    </source>
</reference>
<accession>B6G9Z2</accession>
<name>B6G9Z2_9ACTN</name>
<feature type="compositionally biased region" description="Basic residues" evidence="1">
    <location>
        <begin position="61"/>
        <end position="74"/>
    </location>
</feature>
<protein>
    <submittedName>
        <fullName evidence="2">Uncharacterized protein</fullName>
    </submittedName>
</protein>
<feature type="region of interest" description="Disordered" evidence="1">
    <location>
        <begin position="150"/>
        <end position="173"/>
    </location>
</feature>
<proteinExistence type="predicted"/>
<feature type="region of interest" description="Disordered" evidence="1">
    <location>
        <begin position="35"/>
        <end position="85"/>
    </location>
</feature>